<comment type="caution">
    <text evidence="2">The sequence shown here is derived from an EMBL/GenBank/DDBJ whole genome shotgun (WGS) entry which is preliminary data.</text>
</comment>
<evidence type="ECO:0000313" key="2">
    <source>
        <dbReference type="EMBL" id="KAK6930681.1"/>
    </source>
</evidence>
<sequence>MIGVSDAIIWKETRNRTFSIATAYKLLSRVQSSHPASQMGQDWKLWGLREGLRLAKNRGIRPLEVEFDSVVLIGLLDKLPDMDHTLFIILQELKELMESLNVISVKHILRVVLRRSSNLFRPVN</sequence>
<evidence type="ECO:0000259" key="1">
    <source>
        <dbReference type="Pfam" id="PF13456"/>
    </source>
</evidence>
<proteinExistence type="predicted"/>
<gene>
    <name evidence="2" type="ORF">RJ641_004775</name>
</gene>
<dbReference type="GO" id="GO:0004523">
    <property type="term" value="F:RNA-DNA hybrid ribonuclease activity"/>
    <property type="evidence" value="ECO:0007669"/>
    <property type="project" value="InterPro"/>
</dbReference>
<dbReference type="AlphaFoldDB" id="A0AAN8VIR5"/>
<feature type="domain" description="RNase H type-1" evidence="1">
    <location>
        <begin position="45"/>
        <end position="110"/>
    </location>
</feature>
<dbReference type="Proteomes" id="UP001370490">
    <property type="component" value="Unassembled WGS sequence"/>
</dbReference>
<dbReference type="Pfam" id="PF13456">
    <property type="entry name" value="RVT_3"/>
    <property type="match status" value="1"/>
</dbReference>
<organism evidence="2 3">
    <name type="scientific">Dillenia turbinata</name>
    <dbReference type="NCBI Taxonomy" id="194707"/>
    <lineage>
        <taxon>Eukaryota</taxon>
        <taxon>Viridiplantae</taxon>
        <taxon>Streptophyta</taxon>
        <taxon>Embryophyta</taxon>
        <taxon>Tracheophyta</taxon>
        <taxon>Spermatophyta</taxon>
        <taxon>Magnoliopsida</taxon>
        <taxon>eudicotyledons</taxon>
        <taxon>Gunneridae</taxon>
        <taxon>Pentapetalae</taxon>
        <taxon>Dilleniales</taxon>
        <taxon>Dilleniaceae</taxon>
        <taxon>Dillenia</taxon>
    </lineage>
</organism>
<dbReference type="GO" id="GO:0003676">
    <property type="term" value="F:nucleic acid binding"/>
    <property type="evidence" value="ECO:0007669"/>
    <property type="project" value="InterPro"/>
</dbReference>
<reference evidence="2 3" key="1">
    <citation type="submission" date="2023-12" db="EMBL/GenBank/DDBJ databases">
        <title>A high-quality genome assembly for Dillenia turbinata (Dilleniales).</title>
        <authorList>
            <person name="Chanderbali A."/>
        </authorList>
    </citation>
    <scope>NUCLEOTIDE SEQUENCE [LARGE SCALE GENOMIC DNA]</scope>
    <source>
        <strain evidence="2">LSX21</strain>
        <tissue evidence="2">Leaf</tissue>
    </source>
</reference>
<dbReference type="InterPro" id="IPR002156">
    <property type="entry name" value="RNaseH_domain"/>
</dbReference>
<accession>A0AAN8VIR5</accession>
<protein>
    <submittedName>
        <fullName evidence="2">Ribonuclease H domain</fullName>
    </submittedName>
</protein>
<evidence type="ECO:0000313" key="3">
    <source>
        <dbReference type="Proteomes" id="UP001370490"/>
    </source>
</evidence>
<name>A0AAN8VIR5_9MAGN</name>
<keyword evidence="3" id="KW-1185">Reference proteome</keyword>
<dbReference type="EMBL" id="JBAMMX010000012">
    <property type="protein sequence ID" value="KAK6930681.1"/>
    <property type="molecule type" value="Genomic_DNA"/>
</dbReference>